<name>A0A6J6AZS4_9ZZZZ</name>
<dbReference type="Gene3D" id="1.20.1260.10">
    <property type="match status" value="1"/>
</dbReference>
<reference evidence="1" key="1">
    <citation type="submission" date="2020-05" db="EMBL/GenBank/DDBJ databases">
        <authorList>
            <person name="Chiriac C."/>
            <person name="Salcher M."/>
            <person name="Ghai R."/>
            <person name="Kavagutti S V."/>
        </authorList>
    </citation>
    <scope>NUCLEOTIDE SEQUENCE</scope>
</reference>
<dbReference type="InterPro" id="IPR009078">
    <property type="entry name" value="Ferritin-like_SF"/>
</dbReference>
<protein>
    <submittedName>
        <fullName evidence="1">Unannotated protein</fullName>
    </submittedName>
</protein>
<dbReference type="InterPro" id="IPR012347">
    <property type="entry name" value="Ferritin-like"/>
</dbReference>
<evidence type="ECO:0000313" key="1">
    <source>
        <dbReference type="EMBL" id="CAB4531976.1"/>
    </source>
</evidence>
<accession>A0A6J6AZS4</accession>
<dbReference type="SUPFAM" id="SSF47240">
    <property type="entry name" value="Ferritin-like"/>
    <property type="match status" value="1"/>
</dbReference>
<organism evidence="1">
    <name type="scientific">freshwater metagenome</name>
    <dbReference type="NCBI Taxonomy" id="449393"/>
    <lineage>
        <taxon>unclassified sequences</taxon>
        <taxon>metagenomes</taxon>
        <taxon>ecological metagenomes</taxon>
    </lineage>
</organism>
<dbReference type="AlphaFoldDB" id="A0A6J6AZS4"/>
<dbReference type="Pfam" id="PF13668">
    <property type="entry name" value="Ferritin_2"/>
    <property type="match status" value="1"/>
</dbReference>
<gene>
    <name evidence="1" type="ORF">UFOPK1353_00382</name>
</gene>
<proteinExistence type="predicted"/>
<sequence>MLSPSDIKLLAFAQTLELTTRDIYAAVLTRKSLSDDESALLEQFHAHHVAYEQTLNGLLSKNALNKRDEAIYESFNAKLSEAQNIWVALLEIENIMIASHTKAIETIESAKVAALVASIITVEARHAAILASQTTTNISTALDNNTSALVAS</sequence>
<dbReference type="EMBL" id="CAEZSE010000042">
    <property type="protein sequence ID" value="CAB4531976.1"/>
    <property type="molecule type" value="Genomic_DNA"/>
</dbReference>